<dbReference type="Pfam" id="PF12146">
    <property type="entry name" value="Hydrolase_4"/>
    <property type="match status" value="1"/>
</dbReference>
<dbReference type="Gene3D" id="3.40.50.1820">
    <property type="entry name" value="alpha/beta hydrolase"/>
    <property type="match status" value="1"/>
</dbReference>
<sequence length="547" mass="59985">MARHPPDDLQRPGRDSSHQTQNEEHIMRLRWPIIVALLSLCALGVGVSQLTSGVRDVEVSRLWSADVPITLFRSKDPDTATRPLVVIAHGFAGSQQLMQAYAMTLALNGYLVATFDFPGHGRNTTPFTADFTEQELRRRLLTRALVETVEVGLRQPDADGRLALLGHSMAGDVLARLASDQAYAVTALVLISPYLAPDTSTAQLANLLFIYGAWEPELLHEQGAARVAETVDDATWTEQGDGVARPADTERRLVLVPGVEHIGVLYAELALSEALDWLNQAFQHAGGGFLDRRGSALGLLYLGLLALAWPLATWLPRLAEPPRGAGLPWRHFWPVAVVPAVLTPVLLWPAPRDVLPILLVDYLFLHFALYGVLTGLALWLTRRSRSLSGEPTRLPQSVARTRWMQLAVVTLLVSLYTTLVFAIPTDRFVTAFLPVWERLPWAAVLFFGTLLYTLADEWATRGRGAARGGYWMTKILFVCSLLGAVALNLNSLFFLLIIIPVILALFLVYGLLSTWVYNRTGTPVVAAVANALAFASAMAVTFPLVAP</sequence>
<evidence type="ECO:0000256" key="1">
    <source>
        <dbReference type="SAM" id="MobiDB-lite"/>
    </source>
</evidence>
<keyword evidence="2" id="KW-0812">Transmembrane</keyword>
<feature type="transmembrane region" description="Helical" evidence="2">
    <location>
        <begin position="468"/>
        <end position="487"/>
    </location>
</feature>
<feature type="transmembrane region" description="Helical" evidence="2">
    <location>
        <begin position="493"/>
        <end position="512"/>
    </location>
</feature>
<dbReference type="EMBL" id="NRSD01000003">
    <property type="protein sequence ID" value="MBK1643980.1"/>
    <property type="molecule type" value="Genomic_DNA"/>
</dbReference>
<dbReference type="PANTHER" id="PTHR42886:SF29">
    <property type="entry name" value="PUMMELIG, ISOFORM A"/>
    <property type="match status" value="1"/>
</dbReference>
<feature type="transmembrane region" description="Helical" evidence="2">
    <location>
        <begin position="439"/>
        <end position="456"/>
    </location>
</feature>
<keyword evidence="2" id="KW-0472">Membrane</keyword>
<feature type="transmembrane region" description="Helical" evidence="2">
    <location>
        <begin position="331"/>
        <end position="350"/>
    </location>
</feature>
<comment type="caution">
    <text evidence="4">The sequence shown here is derived from an EMBL/GenBank/DDBJ whole genome shotgun (WGS) entry which is preliminary data.</text>
</comment>
<accession>A0A9X0WG70</accession>
<evidence type="ECO:0000313" key="5">
    <source>
        <dbReference type="Proteomes" id="UP001138802"/>
    </source>
</evidence>
<proteinExistence type="predicted"/>
<gene>
    <name evidence="4" type="ORF">CKO25_04780</name>
</gene>
<dbReference type="Proteomes" id="UP001138802">
    <property type="component" value="Unassembled WGS sequence"/>
</dbReference>
<feature type="domain" description="Serine aminopeptidase S33" evidence="3">
    <location>
        <begin position="81"/>
        <end position="206"/>
    </location>
</feature>
<protein>
    <submittedName>
        <fullName evidence="4">Alpha/beta hydrolase</fullName>
    </submittedName>
</protein>
<name>A0A9X0WG70_9GAMM</name>
<feature type="transmembrane region" description="Helical" evidence="2">
    <location>
        <begin position="403"/>
        <end position="423"/>
    </location>
</feature>
<evidence type="ECO:0000256" key="2">
    <source>
        <dbReference type="SAM" id="Phobius"/>
    </source>
</evidence>
<feature type="transmembrane region" description="Helical" evidence="2">
    <location>
        <begin position="362"/>
        <end position="382"/>
    </location>
</feature>
<organism evidence="4 5">
    <name type="scientific">Thiocapsa imhoffii</name>
    <dbReference type="NCBI Taxonomy" id="382777"/>
    <lineage>
        <taxon>Bacteria</taxon>
        <taxon>Pseudomonadati</taxon>
        <taxon>Pseudomonadota</taxon>
        <taxon>Gammaproteobacteria</taxon>
        <taxon>Chromatiales</taxon>
        <taxon>Chromatiaceae</taxon>
        <taxon>Thiocapsa</taxon>
    </lineage>
</organism>
<feature type="region of interest" description="Disordered" evidence="1">
    <location>
        <begin position="1"/>
        <end position="22"/>
    </location>
</feature>
<dbReference type="InterPro" id="IPR029058">
    <property type="entry name" value="AB_hydrolase_fold"/>
</dbReference>
<dbReference type="SUPFAM" id="SSF53474">
    <property type="entry name" value="alpha/beta-Hydrolases"/>
    <property type="match status" value="1"/>
</dbReference>
<feature type="transmembrane region" description="Helical" evidence="2">
    <location>
        <begin position="524"/>
        <end position="546"/>
    </location>
</feature>
<keyword evidence="2" id="KW-1133">Transmembrane helix</keyword>
<dbReference type="GO" id="GO:0016787">
    <property type="term" value="F:hydrolase activity"/>
    <property type="evidence" value="ECO:0007669"/>
    <property type="project" value="UniProtKB-KW"/>
</dbReference>
<dbReference type="PANTHER" id="PTHR42886">
    <property type="entry name" value="RE40534P-RELATED"/>
    <property type="match status" value="1"/>
</dbReference>
<keyword evidence="5" id="KW-1185">Reference proteome</keyword>
<feature type="transmembrane region" description="Helical" evidence="2">
    <location>
        <begin position="299"/>
        <end position="319"/>
    </location>
</feature>
<evidence type="ECO:0000313" key="4">
    <source>
        <dbReference type="EMBL" id="MBK1643980.1"/>
    </source>
</evidence>
<reference evidence="4 5" key="1">
    <citation type="journal article" date="2020" name="Microorganisms">
        <title>Osmotic Adaptation and Compatible Solute Biosynthesis of Phototrophic Bacteria as Revealed from Genome Analyses.</title>
        <authorList>
            <person name="Imhoff J.F."/>
            <person name="Rahn T."/>
            <person name="Kunzel S."/>
            <person name="Keller A."/>
            <person name="Neulinger S.C."/>
        </authorList>
    </citation>
    <scope>NUCLEOTIDE SEQUENCE [LARGE SCALE GENOMIC DNA]</scope>
    <source>
        <strain evidence="4 5">DSM 21303</strain>
    </source>
</reference>
<evidence type="ECO:0000259" key="3">
    <source>
        <dbReference type="Pfam" id="PF12146"/>
    </source>
</evidence>
<keyword evidence="4" id="KW-0378">Hydrolase</keyword>
<dbReference type="InterPro" id="IPR022742">
    <property type="entry name" value="Hydrolase_4"/>
</dbReference>
<dbReference type="AlphaFoldDB" id="A0A9X0WG70"/>